<comment type="caution">
    <text evidence="1">The sequence shown here is derived from an EMBL/GenBank/DDBJ whole genome shotgun (WGS) entry which is preliminary data.</text>
</comment>
<organism evidence="1 2">
    <name type="scientific">Smallanthus sonchifolius</name>
    <dbReference type="NCBI Taxonomy" id="185202"/>
    <lineage>
        <taxon>Eukaryota</taxon>
        <taxon>Viridiplantae</taxon>
        <taxon>Streptophyta</taxon>
        <taxon>Embryophyta</taxon>
        <taxon>Tracheophyta</taxon>
        <taxon>Spermatophyta</taxon>
        <taxon>Magnoliopsida</taxon>
        <taxon>eudicotyledons</taxon>
        <taxon>Gunneridae</taxon>
        <taxon>Pentapetalae</taxon>
        <taxon>asterids</taxon>
        <taxon>campanulids</taxon>
        <taxon>Asterales</taxon>
        <taxon>Asteraceae</taxon>
        <taxon>Asteroideae</taxon>
        <taxon>Heliantheae alliance</taxon>
        <taxon>Millerieae</taxon>
        <taxon>Smallanthus</taxon>
    </lineage>
</organism>
<dbReference type="EMBL" id="CM042029">
    <property type="protein sequence ID" value="KAI3793446.1"/>
    <property type="molecule type" value="Genomic_DNA"/>
</dbReference>
<reference evidence="1 2" key="2">
    <citation type="journal article" date="2022" name="Mol. Ecol. Resour.">
        <title>The genomes of chicory, endive, great burdock and yacon provide insights into Asteraceae paleo-polyploidization history and plant inulin production.</title>
        <authorList>
            <person name="Fan W."/>
            <person name="Wang S."/>
            <person name="Wang H."/>
            <person name="Wang A."/>
            <person name="Jiang F."/>
            <person name="Liu H."/>
            <person name="Zhao H."/>
            <person name="Xu D."/>
            <person name="Zhang Y."/>
        </authorList>
    </citation>
    <scope>NUCLEOTIDE SEQUENCE [LARGE SCALE GENOMIC DNA]</scope>
    <source>
        <strain evidence="2">cv. Yunnan</strain>
        <tissue evidence="1">Leaves</tissue>
    </source>
</reference>
<keyword evidence="2" id="KW-1185">Reference proteome</keyword>
<gene>
    <name evidence="1" type="ORF">L1987_36065</name>
</gene>
<protein>
    <submittedName>
        <fullName evidence="1">Uncharacterized protein</fullName>
    </submittedName>
</protein>
<name>A0ACB9HD66_9ASTR</name>
<accession>A0ACB9HD66</accession>
<proteinExistence type="predicted"/>
<sequence>MCKCDVFDLKTSSWSSRPLYLKRDFRFEGDAGMFLNGFLYWATNFGILDLDVKEMVFSRIEHPDGLKYAVPLLGFVDGCLCVVNTIGATRFDLWVRKEQGVWLKARSFAIPLEACYFSDCCPVCILGNEKILLTTRTMGLFIYDTSNDTFKPLDGLTTGEYFKPTPSIFCFKDIRAIEYVESLVLPSHTCSSLLEKKHTCHLQGRFEVNQHNFDKMSCYVKL</sequence>
<evidence type="ECO:0000313" key="1">
    <source>
        <dbReference type="EMBL" id="KAI3793446.1"/>
    </source>
</evidence>
<reference evidence="2" key="1">
    <citation type="journal article" date="2022" name="Mol. Ecol. Resour.">
        <title>The genomes of chicory, endive, great burdock and yacon provide insights into Asteraceae palaeo-polyploidization history and plant inulin production.</title>
        <authorList>
            <person name="Fan W."/>
            <person name="Wang S."/>
            <person name="Wang H."/>
            <person name="Wang A."/>
            <person name="Jiang F."/>
            <person name="Liu H."/>
            <person name="Zhao H."/>
            <person name="Xu D."/>
            <person name="Zhang Y."/>
        </authorList>
    </citation>
    <scope>NUCLEOTIDE SEQUENCE [LARGE SCALE GENOMIC DNA]</scope>
    <source>
        <strain evidence="2">cv. Yunnan</strain>
    </source>
</reference>
<evidence type="ECO:0000313" key="2">
    <source>
        <dbReference type="Proteomes" id="UP001056120"/>
    </source>
</evidence>
<dbReference type="Proteomes" id="UP001056120">
    <property type="component" value="Linkage Group LG12"/>
</dbReference>